<dbReference type="KEGG" id="dor:Desor_1537"/>
<dbReference type="OrthoDB" id="9788327at2"/>
<protein>
    <recommendedName>
        <fullName evidence="3">Fibronectin type III domain-containing protein</fullName>
    </recommendedName>
</protein>
<evidence type="ECO:0000313" key="1">
    <source>
        <dbReference type="EMBL" id="AET67188.1"/>
    </source>
</evidence>
<evidence type="ECO:0008006" key="3">
    <source>
        <dbReference type="Google" id="ProtNLM"/>
    </source>
</evidence>
<sequence length="1387" mass="154278">MTLSMIAHGTDGRDGLEAGIHLRWSFDPALGFPLAGFRLYRRASLSLNAAGAKMTFEQLGDLVKPPYSWKLAIGNNDCSVSLTSTQSTIPITGILVNNQRRSALAIDGKATITFSQEVRNIEIDAYFSDNWSAELTAKTCGTAVERLEAVDIVGQKTFTFSAQGINSIDMQGKHLQIYEIRFYSCEDLTATWEGPINEKGGFGLPVNISKDYILDLFKKNPGMVYPGHSLAQDLNAYGSDWLLAAARLPRKVWKWFRGKRFSELQEILKLIVENSNQMPMGWPVLNLDEKSTISSAEAQPAEFRIPALDLVLMATLKPYIARMLGLYWVDKDVVSGRSYDYKIVAGWPQGTFWTLDYLMDFEKYSVGESFYFVAAIDNLVFETSDRGTIVKRPLPQLQINQGLRYQPGSRELKIRFTRPVKEVQVFLTHEYKTLNIEAYQNNRIVDSLVFSKAEGLAALHSRENIDFITIKGISPLSRKSCIILYKLSTGETYIPEGEYHYILYNIRKESPKPVPPPEGLQVEGHIGMTMTQDNGQVADNRYTAALCWDLPTASADYNLVSSPVSYHVKRQTAGSPPELLTWGRPAVITEKAALESLPDSPPIYYTDTLPGKGHYQYSIAAVDIWGRIGSYSNWQELVLKSVLPPPPADIEAKYLEAGDNYLSAEEAKLVDLNESQPLLKVRWKWTDNLQRQAPDVVSFNVYFQLGWLNSVQGYLAESPAEKGNLLELMTSYLNPDIPADSFAGMELRLSQETYTIVSSKRAPDGKFILSIDKPIPKEDDFLSIDSETAAISEVYERGDYLQVRLAKPEPLGPIGSISAASDKVTINQISYSVVGNEFMSAEDNSFNLITVAKRYPQKGEYFSVVWQPTSPAYKDFSSPLSWQQKLLNEGVSNGEQYEVYIKNPPLSSSLEDKTVYAQIGISAINDDGEGPVSSPAAVMAVFRVKPPAQPIADAPGVYATSANFYGKSSYAVRWSKDSTLKYFVYRAVDENLFAVDAELRQQTTYEGMTESAANALINELKVLEGITDAQANENLRKEIWEKVINPRSIDYAQLYLTPHKNILFKVLANLPGNEKAFAKLYEKAIEANDLKYKNRRNYWEEETMAVDNNALLYVDDTLDGTADNCYFYRVRTVNEVGALGDFGPATYPVYMPAGSLQAVPQITRIEGGDRQITIEWSPCHVPNLAGYLVYRADSEALAKDIRRMIILKKDPGDAYSVTAGTNSLYIDLGIEGGKKYFYRVVALSTVEERGSTLVVRSAPSLPAAGQAYDRTSPLPPVISHLQWVKAGNDGIIYGLNDPLPTGVSAYSAVYLAWDASQPDLSCLVQFKAADSGQFKNASGWLAKGQNSFLHKNDGTYHDLEYRLKVVNKVGNMNIDFAPAALAALPSN</sequence>
<dbReference type="STRING" id="768706.Desor_1537"/>
<keyword evidence="2" id="KW-1185">Reference proteome</keyword>
<proteinExistence type="predicted"/>
<accession>G7WCZ3</accession>
<dbReference type="eggNOG" id="ENOG5033THI">
    <property type="taxonomic scope" value="Bacteria"/>
</dbReference>
<dbReference type="EMBL" id="CP003108">
    <property type="protein sequence ID" value="AET67188.1"/>
    <property type="molecule type" value="Genomic_DNA"/>
</dbReference>
<dbReference type="PATRIC" id="fig|768706.3.peg.1521"/>
<reference evidence="2" key="1">
    <citation type="submission" date="2011-11" db="EMBL/GenBank/DDBJ databases">
        <title>Complete sequence of Desulfosporosinus orientis DSM 765.</title>
        <authorList>
            <person name="Lucas S."/>
            <person name="Han J."/>
            <person name="Lapidus A."/>
            <person name="Cheng J.-F."/>
            <person name="Goodwin L."/>
            <person name="Pitluck S."/>
            <person name="Peters L."/>
            <person name="Ovchinnikova G."/>
            <person name="Teshima H."/>
            <person name="Detter J.C."/>
            <person name="Han C."/>
            <person name="Tapia R."/>
            <person name="Land M."/>
            <person name="Hauser L."/>
            <person name="Kyrpides N."/>
            <person name="Ivanova N."/>
            <person name="Pagani I."/>
            <person name="Pester M."/>
            <person name="Spring S."/>
            <person name="Ollivier B."/>
            <person name="Rattei T."/>
            <person name="Klenk H.-P."/>
            <person name="Wagner M."/>
            <person name="Loy A."/>
            <person name="Woyke T."/>
        </authorList>
    </citation>
    <scope>NUCLEOTIDE SEQUENCE [LARGE SCALE GENOMIC DNA]</scope>
    <source>
        <strain evidence="2">ATCC 19365 / DSM 765 / NCIMB 8382 / VKM B-1628</strain>
    </source>
</reference>
<evidence type="ECO:0000313" key="2">
    <source>
        <dbReference type="Proteomes" id="UP000006346"/>
    </source>
</evidence>
<organism evidence="1 2">
    <name type="scientific">Desulfosporosinus orientis (strain ATCC 19365 / DSM 765 / NCIMB 8382 / VKM B-1628 / Singapore I)</name>
    <name type="common">Desulfotomaculum orientis</name>
    <dbReference type="NCBI Taxonomy" id="768706"/>
    <lineage>
        <taxon>Bacteria</taxon>
        <taxon>Bacillati</taxon>
        <taxon>Bacillota</taxon>
        <taxon>Clostridia</taxon>
        <taxon>Eubacteriales</taxon>
        <taxon>Desulfitobacteriaceae</taxon>
        <taxon>Desulfosporosinus</taxon>
    </lineage>
</organism>
<dbReference type="InterPro" id="IPR013783">
    <property type="entry name" value="Ig-like_fold"/>
</dbReference>
<dbReference type="HOGENOM" id="CLU_255169_0_0_9"/>
<dbReference type="InterPro" id="IPR036116">
    <property type="entry name" value="FN3_sf"/>
</dbReference>
<dbReference type="RefSeq" id="WP_014184007.1">
    <property type="nucleotide sequence ID" value="NC_016584.1"/>
</dbReference>
<dbReference type="Proteomes" id="UP000006346">
    <property type="component" value="Chromosome"/>
</dbReference>
<name>G7WCZ3_DESOD</name>
<reference evidence="1 2" key="2">
    <citation type="journal article" date="2012" name="J. Bacteriol.">
        <title>Complete genome sequences of Desulfosporosinus orientis DSM765T, Desulfosporosinus youngiae DSM17734T, Desulfosporosinus meridiei DSM13257T, and Desulfosporosinus acidiphilus DSM22704T.</title>
        <authorList>
            <person name="Pester M."/>
            <person name="Brambilla E."/>
            <person name="Alazard D."/>
            <person name="Rattei T."/>
            <person name="Weinmaier T."/>
            <person name="Han J."/>
            <person name="Lucas S."/>
            <person name="Lapidus A."/>
            <person name="Cheng J.F."/>
            <person name="Goodwin L."/>
            <person name="Pitluck S."/>
            <person name="Peters L."/>
            <person name="Ovchinnikova G."/>
            <person name="Teshima H."/>
            <person name="Detter J.C."/>
            <person name="Han C.S."/>
            <person name="Tapia R."/>
            <person name="Land M.L."/>
            <person name="Hauser L."/>
            <person name="Kyrpides N.C."/>
            <person name="Ivanova N.N."/>
            <person name="Pagani I."/>
            <person name="Huntmann M."/>
            <person name="Wei C.L."/>
            <person name="Davenport K.W."/>
            <person name="Daligault H."/>
            <person name="Chain P.S."/>
            <person name="Chen A."/>
            <person name="Mavromatis K."/>
            <person name="Markowitz V."/>
            <person name="Szeto E."/>
            <person name="Mikhailova N."/>
            <person name="Pati A."/>
            <person name="Wagner M."/>
            <person name="Woyke T."/>
            <person name="Ollivier B."/>
            <person name="Klenk H.P."/>
            <person name="Spring S."/>
            <person name="Loy A."/>
        </authorList>
    </citation>
    <scope>NUCLEOTIDE SEQUENCE [LARGE SCALE GENOMIC DNA]</scope>
    <source>
        <strain evidence="2">ATCC 19365 / DSM 765 / NCIMB 8382 / VKM B-1628</strain>
    </source>
</reference>
<gene>
    <name evidence="1" type="ordered locus">Desor_1537</name>
</gene>
<dbReference type="Gene3D" id="2.60.40.10">
    <property type="entry name" value="Immunoglobulins"/>
    <property type="match status" value="1"/>
</dbReference>
<dbReference type="SUPFAM" id="SSF49265">
    <property type="entry name" value="Fibronectin type III"/>
    <property type="match status" value="1"/>
</dbReference>